<feature type="transmembrane region" description="Helical" evidence="1">
    <location>
        <begin position="16"/>
        <end position="34"/>
    </location>
</feature>
<sequence length="55" mass="5877">MKELLLAEDGATTAEYVIITLAAVGFAGLLLTILKSEEVRAMLLDLIRSALTVQS</sequence>
<protein>
    <submittedName>
        <fullName evidence="2">Unannotated protein</fullName>
    </submittedName>
</protein>
<dbReference type="InterPro" id="IPR025338">
    <property type="entry name" value="DUF4244"/>
</dbReference>
<reference evidence="2" key="1">
    <citation type="submission" date="2020-05" db="EMBL/GenBank/DDBJ databases">
        <authorList>
            <person name="Chiriac C."/>
            <person name="Salcher M."/>
            <person name="Ghai R."/>
            <person name="Kavagutti S V."/>
        </authorList>
    </citation>
    <scope>NUCLEOTIDE SEQUENCE</scope>
</reference>
<dbReference type="AlphaFoldDB" id="A0A6J6NGU4"/>
<dbReference type="Pfam" id="PF14029">
    <property type="entry name" value="DUF4244"/>
    <property type="match status" value="1"/>
</dbReference>
<accession>A0A6J6NGU4</accession>
<proteinExistence type="predicted"/>
<keyword evidence="1" id="KW-0812">Transmembrane</keyword>
<keyword evidence="1" id="KW-1133">Transmembrane helix</keyword>
<name>A0A6J6NGU4_9ZZZZ</name>
<evidence type="ECO:0000256" key="1">
    <source>
        <dbReference type="SAM" id="Phobius"/>
    </source>
</evidence>
<keyword evidence="1" id="KW-0472">Membrane</keyword>
<evidence type="ECO:0000313" key="2">
    <source>
        <dbReference type="EMBL" id="CAB4685911.1"/>
    </source>
</evidence>
<dbReference type="EMBL" id="CAEZXL010000073">
    <property type="protein sequence ID" value="CAB4685911.1"/>
    <property type="molecule type" value="Genomic_DNA"/>
</dbReference>
<gene>
    <name evidence="2" type="ORF">UFOPK2373_00531</name>
</gene>
<organism evidence="2">
    <name type="scientific">freshwater metagenome</name>
    <dbReference type="NCBI Taxonomy" id="449393"/>
    <lineage>
        <taxon>unclassified sequences</taxon>
        <taxon>metagenomes</taxon>
        <taxon>ecological metagenomes</taxon>
    </lineage>
</organism>